<reference evidence="1" key="2">
    <citation type="journal article" date="2015" name="Genome Announc.">
        <title>Draft Genome Sequence of Filamentous Marine Cyanobacterium Lyngbya confervoides Strain BDU141951.</title>
        <authorList>
            <person name="Chandrababunaidu M.M."/>
            <person name="Sen D."/>
            <person name="Tripathy S."/>
        </authorList>
    </citation>
    <scope>NUCLEOTIDE SEQUENCE</scope>
    <source>
        <strain evidence="1">BDU141951</strain>
    </source>
</reference>
<name>A0A0C1YJQ1_9CYAN</name>
<reference evidence="1" key="1">
    <citation type="submission" date="2014-11" db="EMBL/GenBank/DDBJ databases">
        <authorList>
            <person name="Malar M.C."/>
            <person name="Sen D."/>
            <person name="Tripathy S."/>
        </authorList>
    </citation>
    <scope>NUCLEOTIDE SEQUENCE</scope>
    <source>
        <strain evidence="1">BDU141951</strain>
    </source>
</reference>
<comment type="caution">
    <text evidence="1">The sequence shown here is derived from an EMBL/GenBank/DDBJ whole genome shotgun (WGS) entry which is preliminary data.</text>
</comment>
<accession>A0A0C1YJQ1</accession>
<organism evidence="1">
    <name type="scientific">Lyngbya confervoides BDU141951</name>
    <dbReference type="NCBI Taxonomy" id="1574623"/>
    <lineage>
        <taxon>Bacteria</taxon>
        <taxon>Bacillati</taxon>
        <taxon>Cyanobacteriota</taxon>
        <taxon>Cyanophyceae</taxon>
        <taxon>Oscillatoriophycideae</taxon>
        <taxon>Oscillatoriales</taxon>
        <taxon>Microcoleaceae</taxon>
        <taxon>Lyngbya</taxon>
    </lineage>
</organism>
<sequence length="146" mass="17029">MWQSAINYFRSLRTYRDLSPDAGLRRRINVQLSRRPSLTLEDWSSLFSNVADGEVSNRLFAFIYAQLPVYSGLEVSQIRPGDRLIEDLQLPLVCWFDWPNQLCCDFYETFHIDISEEFDESLLETVGDLVWFLHQQLESQDSIASG</sequence>
<dbReference type="EMBL" id="JTHE02000003">
    <property type="protein sequence ID" value="NEV69517.1"/>
    <property type="molecule type" value="Genomic_DNA"/>
</dbReference>
<evidence type="ECO:0000313" key="1">
    <source>
        <dbReference type="EMBL" id="NEV69517.1"/>
    </source>
</evidence>
<protein>
    <submittedName>
        <fullName evidence="1">Uncharacterized protein</fullName>
    </submittedName>
</protein>
<gene>
    <name evidence="1" type="ORF">QQ91_020695</name>
</gene>
<reference evidence="1" key="3">
    <citation type="submission" date="2020-02" db="EMBL/GenBank/DDBJ databases">
        <authorList>
            <person name="Sarangi A.N."/>
            <person name="Ghosh S."/>
            <person name="Mukherjee M."/>
            <person name="Tripathy S."/>
        </authorList>
    </citation>
    <scope>NUCLEOTIDE SEQUENCE</scope>
    <source>
        <strain evidence="1">BDU141951</strain>
    </source>
</reference>
<proteinExistence type="predicted"/>
<dbReference type="AlphaFoldDB" id="A0A0C1YJQ1"/>